<dbReference type="OrthoDB" id="3211023at2"/>
<dbReference type="PANTHER" id="PTHR43798:SF33">
    <property type="entry name" value="HYDROLASE, PUTATIVE (AFU_ORTHOLOGUE AFUA_2G14860)-RELATED"/>
    <property type="match status" value="1"/>
</dbReference>
<dbReference type="Pfam" id="PF12697">
    <property type="entry name" value="Abhydrolase_6"/>
    <property type="match status" value="1"/>
</dbReference>
<dbReference type="GO" id="GO:0016020">
    <property type="term" value="C:membrane"/>
    <property type="evidence" value="ECO:0007669"/>
    <property type="project" value="TreeGrafter"/>
</dbReference>
<dbReference type="Proteomes" id="UP000029050">
    <property type="component" value="Unassembled WGS sequence"/>
</dbReference>
<dbReference type="EMBL" id="JGZI01000008">
    <property type="protein sequence ID" value="KFI82809.1"/>
    <property type="molecule type" value="Genomic_DNA"/>
</dbReference>
<dbReference type="SUPFAM" id="SSF53474">
    <property type="entry name" value="alpha/beta-Hydrolases"/>
    <property type="match status" value="1"/>
</dbReference>
<evidence type="ECO:0000313" key="3">
    <source>
        <dbReference type="Proteomes" id="UP000029050"/>
    </source>
</evidence>
<dbReference type="InterPro" id="IPR029058">
    <property type="entry name" value="AB_hydrolase_fold"/>
</dbReference>
<evidence type="ECO:0000313" key="2">
    <source>
        <dbReference type="EMBL" id="KFI82809.1"/>
    </source>
</evidence>
<sequence length="301" mass="32963">MSFEQQSQKASEKIHSGRVFSSLPMPEGVEALVIEASVGPLTAIHAPVAEGVKGKGTALFIPGFTGSKEDFYELFALLPQRGWDVWAYSQRGQGDSVAPSGIESYGRDQTASDALEVAAIITQATACDGIHLLGHSFGGLVAQATVIKDPSPFRSLTLMSSGPHGWPGRKADIRERLLNSGGVDLWRLDNPDKADWPDDRLDPLQRFLRERSERTSTDQLIGAIDQLANVHDTTFEVKDTGLPALVFHGIDDIYAWPQEWQHRMAILLGARYEIIPDAAHCPNGENPVPTADLLDDFWSKH</sequence>
<dbReference type="InterPro" id="IPR000073">
    <property type="entry name" value="AB_hydrolase_1"/>
</dbReference>
<proteinExistence type="predicted"/>
<dbReference type="STRING" id="218140.BPSY_0600"/>
<keyword evidence="3" id="KW-1185">Reference proteome</keyword>
<dbReference type="InterPro" id="IPR050266">
    <property type="entry name" value="AB_hydrolase_sf"/>
</dbReference>
<dbReference type="PANTHER" id="PTHR43798">
    <property type="entry name" value="MONOACYLGLYCEROL LIPASE"/>
    <property type="match status" value="1"/>
</dbReference>
<dbReference type="AlphaFoldDB" id="A0A087CHQ9"/>
<reference evidence="2 3" key="1">
    <citation type="submission" date="2014-03" db="EMBL/GenBank/DDBJ databases">
        <title>Genomics of Bifidobacteria.</title>
        <authorList>
            <person name="Ventura M."/>
            <person name="Milani C."/>
            <person name="Lugli G.A."/>
        </authorList>
    </citation>
    <scope>NUCLEOTIDE SEQUENCE [LARGE SCALE GENOMIC DNA]</scope>
    <source>
        <strain evidence="2 3">LMG 21775</strain>
    </source>
</reference>
<name>A0A087CHQ9_9BIFI</name>
<dbReference type="eggNOG" id="COG2267">
    <property type="taxonomic scope" value="Bacteria"/>
</dbReference>
<feature type="domain" description="AB hydrolase-1" evidence="1">
    <location>
        <begin position="59"/>
        <end position="292"/>
    </location>
</feature>
<dbReference type="GO" id="GO:0016787">
    <property type="term" value="F:hydrolase activity"/>
    <property type="evidence" value="ECO:0007669"/>
    <property type="project" value="UniProtKB-KW"/>
</dbReference>
<protein>
    <submittedName>
        <fullName evidence="2">Alpha/beta hydrolase family protein</fullName>
    </submittedName>
</protein>
<dbReference type="RefSeq" id="WP_051921571.1">
    <property type="nucleotide sequence ID" value="NZ_JBDOCD010000004.1"/>
</dbReference>
<dbReference type="Gene3D" id="3.40.50.1820">
    <property type="entry name" value="alpha/beta hydrolase"/>
    <property type="match status" value="1"/>
</dbReference>
<gene>
    <name evidence="2" type="ORF">BPSY_0600</name>
</gene>
<comment type="caution">
    <text evidence="2">The sequence shown here is derived from an EMBL/GenBank/DDBJ whole genome shotgun (WGS) entry which is preliminary data.</text>
</comment>
<dbReference type="GeneID" id="98299813"/>
<organism evidence="2 3">
    <name type="scientific">Bifidobacterium psychraerophilum</name>
    <dbReference type="NCBI Taxonomy" id="218140"/>
    <lineage>
        <taxon>Bacteria</taxon>
        <taxon>Bacillati</taxon>
        <taxon>Actinomycetota</taxon>
        <taxon>Actinomycetes</taxon>
        <taxon>Bifidobacteriales</taxon>
        <taxon>Bifidobacteriaceae</taxon>
        <taxon>Bifidobacterium</taxon>
    </lineage>
</organism>
<accession>A0A087CHQ9</accession>
<keyword evidence="2" id="KW-0378">Hydrolase</keyword>
<evidence type="ECO:0000259" key="1">
    <source>
        <dbReference type="Pfam" id="PF12697"/>
    </source>
</evidence>